<dbReference type="InterPro" id="IPR007235">
    <property type="entry name" value="Glyco_trans_28_C"/>
</dbReference>
<dbReference type="SUPFAM" id="SSF53756">
    <property type="entry name" value="UDP-Glycosyltransferase/glycogen phosphorylase"/>
    <property type="match status" value="1"/>
</dbReference>
<evidence type="ECO:0000259" key="1">
    <source>
        <dbReference type="Pfam" id="PF04101"/>
    </source>
</evidence>
<dbReference type="Pfam" id="PF04101">
    <property type="entry name" value="Glyco_tran_28_C"/>
    <property type="match status" value="1"/>
</dbReference>
<evidence type="ECO:0000313" key="3">
    <source>
        <dbReference type="Proteomes" id="UP000230052"/>
    </source>
</evidence>
<gene>
    <name evidence="2" type="ORF">COS99_03390</name>
</gene>
<evidence type="ECO:0000313" key="2">
    <source>
        <dbReference type="EMBL" id="PIU41829.1"/>
    </source>
</evidence>
<dbReference type="Gene3D" id="3.40.50.11190">
    <property type="match status" value="1"/>
</dbReference>
<name>A0A2J0KVK7_9BACT</name>
<sequence length="317" mass="36372">MKIIILTEGGKNIGFGHIARCHSLYQAFRENGYSPELIIFSDNSIEGLLDHAQYQIVNWLKKPHIVFQLLKSATMAIIDSYLAKKSLYYKISEIMNGRVVAIDDYNRVEYPAGIVLNPSLYGNRLHYSKREGVTYLLGKDYILLRRAFWNIPKKHINRKIRNILITFGGTNRHRLINTVTHFLKEEFNCNFYTIGPQKNIHDAHGTLNLMLKADICISGGGQTIHELARVGVPTIGICFAENQRYSLQEWRDRGFIEYIGWHKNKKLLSDLSKGIKKLKSHKKRCQQHKIGKALVDGKGAMRLLKVLANKRWIGNIG</sequence>
<reference evidence="2 3" key="1">
    <citation type="submission" date="2017-09" db="EMBL/GenBank/DDBJ databases">
        <title>Depth-based differentiation of microbial function through sediment-hosted aquifers and enrichment of novel symbionts in the deep terrestrial subsurface.</title>
        <authorList>
            <person name="Probst A.J."/>
            <person name="Ladd B."/>
            <person name="Jarett J.K."/>
            <person name="Geller-Mcgrath D.E."/>
            <person name="Sieber C.M."/>
            <person name="Emerson J.B."/>
            <person name="Anantharaman K."/>
            <person name="Thomas B.C."/>
            <person name="Malmstrom R."/>
            <person name="Stieglmeier M."/>
            <person name="Klingl A."/>
            <person name="Woyke T."/>
            <person name="Ryan C.M."/>
            <person name="Banfield J.F."/>
        </authorList>
    </citation>
    <scope>NUCLEOTIDE SEQUENCE [LARGE SCALE GENOMIC DNA]</scope>
    <source>
        <strain evidence="2">CG07_land_8_20_14_0_80_42_15</strain>
    </source>
</reference>
<dbReference type="Proteomes" id="UP000230052">
    <property type="component" value="Unassembled WGS sequence"/>
</dbReference>
<dbReference type="GO" id="GO:0016758">
    <property type="term" value="F:hexosyltransferase activity"/>
    <property type="evidence" value="ECO:0007669"/>
    <property type="project" value="InterPro"/>
</dbReference>
<dbReference type="GO" id="GO:0016787">
    <property type="term" value="F:hydrolase activity"/>
    <property type="evidence" value="ECO:0007669"/>
    <property type="project" value="UniProtKB-KW"/>
</dbReference>
<feature type="domain" description="Glycosyl transferase family 28 C-terminal" evidence="1">
    <location>
        <begin position="208"/>
        <end position="289"/>
    </location>
</feature>
<dbReference type="EMBL" id="PEWV01000032">
    <property type="protein sequence ID" value="PIU41829.1"/>
    <property type="molecule type" value="Genomic_DNA"/>
</dbReference>
<organism evidence="2 3">
    <name type="scientific">Candidatus Aquitaenariimonas noxiae</name>
    <dbReference type="NCBI Taxonomy" id="1974741"/>
    <lineage>
        <taxon>Bacteria</taxon>
        <taxon>Pseudomonadati</taxon>
        <taxon>Candidatus Omnitrophota</taxon>
        <taxon>Candidatus Aquitaenariimonas</taxon>
    </lineage>
</organism>
<comment type="caution">
    <text evidence="2">The sequence shown here is derived from an EMBL/GenBank/DDBJ whole genome shotgun (WGS) entry which is preliminary data.</text>
</comment>
<protein>
    <submittedName>
        <fullName evidence="2">UDP-2,4-diacetamido-2,4, 6-trideoxy-beta-L-altropyranose hydrolase</fullName>
    </submittedName>
</protein>
<accession>A0A2J0KVK7</accession>
<dbReference type="Gene3D" id="3.40.50.2000">
    <property type="entry name" value="Glycogen Phosphorylase B"/>
    <property type="match status" value="1"/>
</dbReference>
<proteinExistence type="predicted"/>
<dbReference type="AlphaFoldDB" id="A0A2J0KVK7"/>
<keyword evidence="2" id="KW-0378">Hydrolase</keyword>